<reference evidence="2 3" key="1">
    <citation type="submission" date="2023-08" db="EMBL/GenBank/DDBJ databases">
        <title>Annotated Genome Sequence of Vanrija albida AlHP1.</title>
        <authorList>
            <person name="Herzog R."/>
        </authorList>
    </citation>
    <scope>NUCLEOTIDE SEQUENCE [LARGE SCALE GENOMIC DNA]</scope>
    <source>
        <strain evidence="2 3">AlHP1</strain>
    </source>
</reference>
<evidence type="ECO:0000313" key="2">
    <source>
        <dbReference type="EMBL" id="KAL1413776.1"/>
    </source>
</evidence>
<dbReference type="Pfam" id="PF00561">
    <property type="entry name" value="Abhydrolase_1"/>
    <property type="match status" value="1"/>
</dbReference>
<keyword evidence="3" id="KW-1185">Reference proteome</keyword>
<proteinExistence type="predicted"/>
<evidence type="ECO:0000313" key="3">
    <source>
        <dbReference type="Proteomes" id="UP001565368"/>
    </source>
</evidence>
<dbReference type="PANTHER" id="PTHR43798:SF33">
    <property type="entry name" value="HYDROLASE, PUTATIVE (AFU_ORTHOLOGUE AFUA_2G14860)-RELATED"/>
    <property type="match status" value="1"/>
</dbReference>
<dbReference type="EMBL" id="JBBXJM010000001">
    <property type="protein sequence ID" value="KAL1413776.1"/>
    <property type="molecule type" value="Genomic_DNA"/>
</dbReference>
<dbReference type="InterPro" id="IPR050266">
    <property type="entry name" value="AB_hydrolase_sf"/>
</dbReference>
<gene>
    <name evidence="2" type="ORF">Q8F55_001558</name>
</gene>
<dbReference type="InterPro" id="IPR029058">
    <property type="entry name" value="AB_hydrolase_fold"/>
</dbReference>
<protein>
    <recommendedName>
        <fullName evidence="1">AB hydrolase-1 domain-containing protein</fullName>
    </recommendedName>
</protein>
<dbReference type="Gene3D" id="3.40.50.1820">
    <property type="entry name" value="alpha/beta hydrolase"/>
    <property type="match status" value="1"/>
</dbReference>
<accession>A0ABR3QHC2</accession>
<dbReference type="GeneID" id="95982601"/>
<dbReference type="SUPFAM" id="SSF53474">
    <property type="entry name" value="alpha/beta-Hydrolases"/>
    <property type="match status" value="1"/>
</dbReference>
<feature type="domain" description="AB hydrolase-1" evidence="1">
    <location>
        <begin position="38"/>
        <end position="136"/>
    </location>
</feature>
<dbReference type="InterPro" id="IPR000073">
    <property type="entry name" value="AB_hydrolase_1"/>
</dbReference>
<name>A0ABR3QHC2_9TREE</name>
<dbReference type="Proteomes" id="UP001565368">
    <property type="component" value="Unassembled WGS sequence"/>
</dbReference>
<sequence length="297" mass="30667">MTSPTPPTSPFLSNTSTVAVPGRTLTVYTAGPAASPDVILLESGLGQGAAYWGGVVEAITAAAPELRVVGYDRAGYGVSSPPTDSRTLHDLAADLGAVVDSLGASRLVLVAHSWGGPIVRTYAASAPSPHGIVLVDHSDEGCAAYFWRSMGWAFWLQAWLYTPLSYLGVLRYAMRRMGDGIPEPYFSAALASSTSPTAARAGALEVSHVQSDLRGLLDNPPAIGDTPLVVISAADTAANTPGSMRELLIAAHKRTAAAAKNGTFVVAEKSGHIVPASEPGLIAGHAVGLFRGRPNAE</sequence>
<evidence type="ECO:0000259" key="1">
    <source>
        <dbReference type="Pfam" id="PF00561"/>
    </source>
</evidence>
<organism evidence="2 3">
    <name type="scientific">Vanrija albida</name>
    <dbReference type="NCBI Taxonomy" id="181172"/>
    <lineage>
        <taxon>Eukaryota</taxon>
        <taxon>Fungi</taxon>
        <taxon>Dikarya</taxon>
        <taxon>Basidiomycota</taxon>
        <taxon>Agaricomycotina</taxon>
        <taxon>Tremellomycetes</taxon>
        <taxon>Trichosporonales</taxon>
        <taxon>Trichosporonaceae</taxon>
        <taxon>Vanrija</taxon>
    </lineage>
</organism>
<dbReference type="PANTHER" id="PTHR43798">
    <property type="entry name" value="MONOACYLGLYCEROL LIPASE"/>
    <property type="match status" value="1"/>
</dbReference>
<dbReference type="RefSeq" id="XP_069213720.1">
    <property type="nucleotide sequence ID" value="XM_069350176.1"/>
</dbReference>
<comment type="caution">
    <text evidence="2">The sequence shown here is derived from an EMBL/GenBank/DDBJ whole genome shotgun (WGS) entry which is preliminary data.</text>
</comment>